<gene>
    <name evidence="1" type="ORF">NTE_00956</name>
</gene>
<dbReference type="STRING" id="1459636.NTE_00956"/>
<dbReference type="KEGG" id="nev:NTE_00956"/>
<organism evidence="1 2">
    <name type="scientific">Candidatus Nitrososphaera evergladensis SR1</name>
    <dbReference type="NCBI Taxonomy" id="1459636"/>
    <lineage>
        <taxon>Archaea</taxon>
        <taxon>Nitrososphaerota</taxon>
        <taxon>Nitrososphaeria</taxon>
        <taxon>Nitrososphaerales</taxon>
        <taxon>Nitrososphaeraceae</taxon>
        <taxon>Nitrososphaera</taxon>
    </lineage>
</organism>
<keyword evidence="2" id="KW-1185">Reference proteome</keyword>
<dbReference type="AlphaFoldDB" id="A0A075MNA5"/>
<evidence type="ECO:0000313" key="2">
    <source>
        <dbReference type="Proteomes" id="UP000028194"/>
    </source>
</evidence>
<protein>
    <submittedName>
        <fullName evidence="1">Uncharacterized protein</fullName>
    </submittedName>
</protein>
<accession>A0A075MNA5</accession>
<sequence length="50" mass="5702">MQTMPIKPLLKLKVHGSTSEAAVITKPKTLNAIWQTKYAVSRVKWPFYLS</sequence>
<dbReference type="EMBL" id="CP007174">
    <property type="protein sequence ID" value="AIF83031.1"/>
    <property type="molecule type" value="Genomic_DNA"/>
</dbReference>
<name>A0A075MNA5_9ARCH</name>
<evidence type="ECO:0000313" key="1">
    <source>
        <dbReference type="EMBL" id="AIF83031.1"/>
    </source>
</evidence>
<dbReference type="Proteomes" id="UP000028194">
    <property type="component" value="Chromosome"/>
</dbReference>
<reference evidence="1 2" key="1">
    <citation type="journal article" date="2014" name="PLoS ONE">
        <title>Genome Sequence of Candidatus Nitrososphaera evergladensis from Group I.1b Enriched from Everglades Soil Reveals Novel Genomic Features of the Ammonia-Oxidizing Archaea.</title>
        <authorList>
            <person name="Zhalnina K.V."/>
            <person name="Dias R."/>
            <person name="Leonard M.T."/>
            <person name="Dorr de Quadros P."/>
            <person name="Camargo F.A."/>
            <person name="Drew J.C."/>
            <person name="Farmerie W.G."/>
            <person name="Daroub S.H."/>
            <person name="Triplett E.W."/>
        </authorList>
    </citation>
    <scope>NUCLEOTIDE SEQUENCE [LARGE SCALE GENOMIC DNA]</scope>
    <source>
        <strain evidence="1 2">SR1</strain>
    </source>
</reference>
<dbReference type="HOGENOM" id="CLU_3112874_0_0_2"/>
<proteinExistence type="predicted"/>